<evidence type="ECO:0000256" key="3">
    <source>
        <dbReference type="ARBA" id="ARBA00006483"/>
    </source>
</evidence>
<reference evidence="8 9" key="1">
    <citation type="submission" date="2019-07" db="EMBL/GenBank/DDBJ databases">
        <title>WGS assembly of Gossypium tomentosum.</title>
        <authorList>
            <person name="Chen Z.J."/>
            <person name="Sreedasyam A."/>
            <person name="Ando A."/>
            <person name="Song Q."/>
            <person name="De L."/>
            <person name="Hulse-Kemp A."/>
            <person name="Ding M."/>
            <person name="Ye W."/>
            <person name="Kirkbride R."/>
            <person name="Jenkins J."/>
            <person name="Plott C."/>
            <person name="Lovell J."/>
            <person name="Lin Y.-M."/>
            <person name="Vaughn R."/>
            <person name="Liu B."/>
            <person name="Li W."/>
            <person name="Simpson S."/>
            <person name="Scheffler B."/>
            <person name="Saski C."/>
            <person name="Grover C."/>
            <person name="Hu G."/>
            <person name="Conover J."/>
            <person name="Carlson J."/>
            <person name="Shu S."/>
            <person name="Boston L."/>
            <person name="Williams M."/>
            <person name="Peterson D."/>
            <person name="Mcgee K."/>
            <person name="Jones D."/>
            <person name="Wendel J."/>
            <person name="Stelly D."/>
            <person name="Grimwood J."/>
            <person name="Schmutz J."/>
        </authorList>
    </citation>
    <scope>NUCLEOTIDE SEQUENCE [LARGE SCALE GENOMIC DNA]</scope>
    <source>
        <strain evidence="8">7179.01</strain>
    </source>
</reference>
<comment type="function">
    <text evidence="1 7">May be involved in both secretory and endocytic intracellular trafficking in the endosomal/prevacuolar compartments.</text>
</comment>
<evidence type="ECO:0000313" key="9">
    <source>
        <dbReference type="Proteomes" id="UP000322667"/>
    </source>
</evidence>
<dbReference type="PANTHER" id="PTHR19317">
    <property type="entry name" value="PRENYLATED RAB ACCEPTOR 1-RELATED"/>
    <property type="match status" value="1"/>
</dbReference>
<keyword evidence="5 7" id="KW-1133">Transmembrane helix</keyword>
<dbReference type="Pfam" id="PF03208">
    <property type="entry name" value="PRA1"/>
    <property type="match status" value="1"/>
</dbReference>
<accession>A0A5D2PB51</accession>
<protein>
    <recommendedName>
        <fullName evidence="7">PRA1 family protein</fullName>
    </recommendedName>
</protein>
<evidence type="ECO:0000256" key="2">
    <source>
        <dbReference type="ARBA" id="ARBA00004127"/>
    </source>
</evidence>
<keyword evidence="7" id="KW-0813">Transport</keyword>
<dbReference type="GO" id="GO:0016020">
    <property type="term" value="C:membrane"/>
    <property type="evidence" value="ECO:0007669"/>
    <property type="project" value="UniProtKB-SubCell"/>
</dbReference>
<keyword evidence="4 7" id="KW-0812">Transmembrane</keyword>
<evidence type="ECO:0000256" key="1">
    <source>
        <dbReference type="ARBA" id="ARBA00002501"/>
    </source>
</evidence>
<dbReference type="GO" id="GO:0016192">
    <property type="term" value="P:vesicle-mediated transport"/>
    <property type="evidence" value="ECO:0007669"/>
    <property type="project" value="TreeGrafter"/>
</dbReference>
<name>A0A5D2PB51_GOSTO</name>
<gene>
    <name evidence="8" type="ORF">ES332_A08G033300v1</name>
</gene>
<feature type="transmembrane region" description="Helical" evidence="7">
    <location>
        <begin position="146"/>
        <end position="177"/>
    </location>
</feature>
<sequence>MSSPTEHYNYDKTKQKPSDIFSFGLLNAKVSGCCLVFVSSRPVSFSYLLVSFLLVGGQKIKTKQKQTGLRNNDEMENHQSTSATYTTIPISASDVLSRSLHNLSVTLSRHLRPWPQLLGSGSQSFSRPHSFLSHASANIHYFRANYAVVIAATSAFSLIGSPLSLLLCSAVFALWLLLYFFREDPLVVWGHSVNDRFVLLVLAFLSVLAVWICGVFQNLSLGLGIGVLVCGVHALLRNSDGLFLDENDAVSTGLVRSAPSSTTTNL</sequence>
<organism evidence="8 9">
    <name type="scientific">Gossypium tomentosum</name>
    <name type="common">Hawaiian cotton</name>
    <name type="synonym">Gossypium sandvicense</name>
    <dbReference type="NCBI Taxonomy" id="34277"/>
    <lineage>
        <taxon>Eukaryota</taxon>
        <taxon>Viridiplantae</taxon>
        <taxon>Streptophyta</taxon>
        <taxon>Embryophyta</taxon>
        <taxon>Tracheophyta</taxon>
        <taxon>Spermatophyta</taxon>
        <taxon>Magnoliopsida</taxon>
        <taxon>eudicotyledons</taxon>
        <taxon>Gunneridae</taxon>
        <taxon>Pentapetalae</taxon>
        <taxon>rosids</taxon>
        <taxon>malvids</taxon>
        <taxon>Malvales</taxon>
        <taxon>Malvaceae</taxon>
        <taxon>Malvoideae</taxon>
        <taxon>Gossypium</taxon>
    </lineage>
</organism>
<evidence type="ECO:0000256" key="6">
    <source>
        <dbReference type="ARBA" id="ARBA00023136"/>
    </source>
</evidence>
<proteinExistence type="inferred from homology"/>
<dbReference type="EMBL" id="CM017617">
    <property type="protein sequence ID" value="TYI13071.1"/>
    <property type="molecule type" value="Genomic_DNA"/>
</dbReference>
<keyword evidence="9" id="KW-1185">Reference proteome</keyword>
<evidence type="ECO:0000256" key="5">
    <source>
        <dbReference type="ARBA" id="ARBA00022989"/>
    </source>
</evidence>
<dbReference type="EMBL" id="CM017617">
    <property type="protein sequence ID" value="TYI13072.1"/>
    <property type="molecule type" value="Genomic_DNA"/>
</dbReference>
<comment type="similarity">
    <text evidence="3 7">Belongs to the PRA1 family.</text>
</comment>
<feature type="transmembrane region" description="Helical" evidence="7">
    <location>
        <begin position="197"/>
        <end position="216"/>
    </location>
</feature>
<dbReference type="PANTHER" id="PTHR19317:SF53">
    <property type="entry name" value="PRA1 FAMILY PROTEIN G1"/>
    <property type="match status" value="1"/>
</dbReference>
<keyword evidence="6 7" id="KW-0472">Membrane</keyword>
<dbReference type="EMBL" id="CM017617">
    <property type="protein sequence ID" value="TYI13073.1"/>
    <property type="molecule type" value="Genomic_DNA"/>
</dbReference>
<evidence type="ECO:0000256" key="7">
    <source>
        <dbReference type="RuleBase" id="RU363107"/>
    </source>
</evidence>
<dbReference type="InterPro" id="IPR004895">
    <property type="entry name" value="Prenylated_rab_accept_PRA1"/>
</dbReference>
<evidence type="ECO:0000256" key="4">
    <source>
        <dbReference type="ARBA" id="ARBA00022692"/>
    </source>
</evidence>
<comment type="subcellular location">
    <subcellularLocation>
        <location evidence="2">Endomembrane system</location>
        <topology evidence="2">Multi-pass membrane protein</topology>
    </subcellularLocation>
    <subcellularLocation>
        <location evidence="7">Membrane</location>
        <topology evidence="7">Multi-pass membrane protein</topology>
    </subcellularLocation>
</comment>
<evidence type="ECO:0000313" key="8">
    <source>
        <dbReference type="EMBL" id="TYI13073.1"/>
    </source>
</evidence>
<feature type="transmembrane region" description="Helical" evidence="7">
    <location>
        <begin position="44"/>
        <end position="60"/>
    </location>
</feature>
<dbReference type="GO" id="GO:0005783">
    <property type="term" value="C:endoplasmic reticulum"/>
    <property type="evidence" value="ECO:0007669"/>
    <property type="project" value="UniProtKB-ARBA"/>
</dbReference>
<dbReference type="GO" id="GO:0005794">
    <property type="term" value="C:Golgi apparatus"/>
    <property type="evidence" value="ECO:0007669"/>
    <property type="project" value="TreeGrafter"/>
</dbReference>
<dbReference type="Proteomes" id="UP000322667">
    <property type="component" value="Chromosome A08"/>
</dbReference>
<dbReference type="AlphaFoldDB" id="A0A5D2PB51"/>